<evidence type="ECO:0000313" key="6">
    <source>
        <dbReference type="Proteomes" id="UP001597338"/>
    </source>
</evidence>
<feature type="transmembrane region" description="Helical" evidence="3">
    <location>
        <begin position="40"/>
        <end position="64"/>
    </location>
</feature>
<dbReference type="RefSeq" id="WP_377197881.1">
    <property type="nucleotide sequence ID" value="NZ_JBHUHF010000001.1"/>
</dbReference>
<feature type="compositionally biased region" description="Gly residues" evidence="2">
    <location>
        <begin position="398"/>
        <end position="412"/>
    </location>
</feature>
<feature type="compositionally biased region" description="Basic and acidic residues" evidence="2">
    <location>
        <begin position="449"/>
        <end position="460"/>
    </location>
</feature>
<dbReference type="Proteomes" id="UP001597338">
    <property type="component" value="Unassembled WGS sequence"/>
</dbReference>
<accession>A0ABW4V6W1</accession>
<dbReference type="Pfam" id="PF03816">
    <property type="entry name" value="LytR_cpsA_psr"/>
    <property type="match status" value="1"/>
</dbReference>
<evidence type="ECO:0000256" key="2">
    <source>
        <dbReference type="SAM" id="MobiDB-lite"/>
    </source>
</evidence>
<keyword evidence="6" id="KW-1185">Reference proteome</keyword>
<comment type="caution">
    <text evidence="5">The sequence shown here is derived from an EMBL/GenBank/DDBJ whole genome shotgun (WGS) entry which is preliminary data.</text>
</comment>
<evidence type="ECO:0000256" key="3">
    <source>
        <dbReference type="SAM" id="Phobius"/>
    </source>
</evidence>
<keyword evidence="3" id="KW-1133">Transmembrane helix</keyword>
<proteinExistence type="inferred from homology"/>
<evidence type="ECO:0000259" key="4">
    <source>
        <dbReference type="Pfam" id="PF03816"/>
    </source>
</evidence>
<dbReference type="PANTHER" id="PTHR33392">
    <property type="entry name" value="POLYISOPRENYL-TEICHOIC ACID--PEPTIDOGLYCAN TEICHOIC ACID TRANSFERASE TAGU"/>
    <property type="match status" value="1"/>
</dbReference>
<feature type="domain" description="Cell envelope-related transcriptional attenuator" evidence="4">
    <location>
        <begin position="123"/>
        <end position="292"/>
    </location>
</feature>
<name>A0ABW4V6W1_9MICO</name>
<dbReference type="Gene3D" id="3.40.630.190">
    <property type="entry name" value="LCP protein"/>
    <property type="match status" value="1"/>
</dbReference>
<dbReference type="EMBL" id="JBHUHF010000001">
    <property type="protein sequence ID" value="MFD2026014.1"/>
    <property type="molecule type" value="Genomic_DNA"/>
</dbReference>
<keyword evidence="3" id="KW-0472">Membrane</keyword>
<evidence type="ECO:0000313" key="5">
    <source>
        <dbReference type="EMBL" id="MFD2026014.1"/>
    </source>
</evidence>
<keyword evidence="3" id="KW-0812">Transmembrane</keyword>
<protein>
    <submittedName>
        <fullName evidence="5">LCP family protein</fullName>
    </submittedName>
</protein>
<gene>
    <name evidence="5" type="ORF">ACFSL2_10900</name>
</gene>
<sequence>MATDFWTAVRPVGEMIRGVPRHARSGERQPRHVRSWRKMFVVRGITMGVVGAMAFGSAAAATVYQNAISQIEVQDLDGLVAEQVKPKNPSDPFKDEPVNLLLMGTDIRDGSNADIGGSVTGMRSDTTMLVHISADRQWIEIASLPRDTFTDIPSCKLPDGSETQPYRDKFNASFEAGSGGTSLKHAAACTINTVNAMTGVTVTNHAVVKMNGVIDVVDAINGVKMCLPEAIHGDPASARIDLPAGENRLDGKTAIQFLRVRKGTGMGLEMGSDLTRIERQQSFINATLRQILSAETLADPTKTFRLINAALGSLSADPAIADPGNVAGLAWSLREINKRNIIMSKVPVYDVTEGTASGLAWQPEAAEIFERMAADIPPDKVVLPDAEPSEAPSASGGAQDGSTGGGADGSTDGGARSEAGAEQEGDAASGGTAEPDTGDAASDETGGDGTDKPAKPKPEPSPEELLDGVCG</sequence>
<dbReference type="InterPro" id="IPR050922">
    <property type="entry name" value="LytR/CpsA/Psr_CW_biosynth"/>
</dbReference>
<feature type="compositionally biased region" description="Acidic residues" evidence="2">
    <location>
        <begin position="461"/>
        <end position="471"/>
    </location>
</feature>
<feature type="region of interest" description="Disordered" evidence="2">
    <location>
        <begin position="380"/>
        <end position="471"/>
    </location>
</feature>
<organism evidence="5 6">
    <name type="scientific">Promicromonospora aerolata</name>
    <dbReference type="NCBI Taxonomy" id="195749"/>
    <lineage>
        <taxon>Bacteria</taxon>
        <taxon>Bacillati</taxon>
        <taxon>Actinomycetota</taxon>
        <taxon>Actinomycetes</taxon>
        <taxon>Micrococcales</taxon>
        <taxon>Promicromonosporaceae</taxon>
        <taxon>Promicromonospora</taxon>
    </lineage>
</organism>
<dbReference type="NCBIfam" id="TIGR00350">
    <property type="entry name" value="lytR_cpsA_psr"/>
    <property type="match status" value="1"/>
</dbReference>
<comment type="similarity">
    <text evidence="1">Belongs to the LytR/CpsA/Psr (LCP) family.</text>
</comment>
<dbReference type="PANTHER" id="PTHR33392:SF6">
    <property type="entry name" value="POLYISOPRENYL-TEICHOIC ACID--PEPTIDOGLYCAN TEICHOIC ACID TRANSFERASE TAGU"/>
    <property type="match status" value="1"/>
</dbReference>
<dbReference type="InterPro" id="IPR004474">
    <property type="entry name" value="LytR_CpsA_psr"/>
</dbReference>
<evidence type="ECO:0000256" key="1">
    <source>
        <dbReference type="ARBA" id="ARBA00006068"/>
    </source>
</evidence>
<reference evidence="6" key="1">
    <citation type="journal article" date="2019" name="Int. J. Syst. Evol. Microbiol.">
        <title>The Global Catalogue of Microorganisms (GCM) 10K type strain sequencing project: providing services to taxonomists for standard genome sequencing and annotation.</title>
        <authorList>
            <consortium name="The Broad Institute Genomics Platform"/>
            <consortium name="The Broad Institute Genome Sequencing Center for Infectious Disease"/>
            <person name="Wu L."/>
            <person name="Ma J."/>
        </authorList>
    </citation>
    <scope>NUCLEOTIDE SEQUENCE [LARGE SCALE GENOMIC DNA]</scope>
    <source>
        <strain evidence="6">CCM 7043</strain>
    </source>
</reference>